<dbReference type="InterPro" id="IPR013320">
    <property type="entry name" value="ConA-like_dom_sf"/>
</dbReference>
<evidence type="ECO:0000313" key="2">
    <source>
        <dbReference type="Proteomes" id="UP001054945"/>
    </source>
</evidence>
<sequence>MDRYIPLKMVQRGSDTSADFGDNEAKPERSCLKLSDLTKTVKGKSSEEEHNKCWRNPINCKHGFSASIFGKLIFDRKDDSKRYLFSTGNLVTIISLKSGRRRYRRCSGVAVYYKGIYLYAVVSTGEKLWSVYVAGLVLNDTWSNVAFTWSQQDGLDLYINGKRKAFVKYPESLPQPLRQPLKPLQLTVGAEELLKTPITTS</sequence>
<dbReference type="Proteomes" id="UP001054945">
    <property type="component" value="Unassembled WGS sequence"/>
</dbReference>
<name>A0AAV4NY44_CAEEX</name>
<reference evidence="1 2" key="1">
    <citation type="submission" date="2021-06" db="EMBL/GenBank/DDBJ databases">
        <title>Caerostris extrusa draft genome.</title>
        <authorList>
            <person name="Kono N."/>
            <person name="Arakawa K."/>
        </authorList>
    </citation>
    <scope>NUCLEOTIDE SEQUENCE [LARGE SCALE GENOMIC DNA]</scope>
</reference>
<comment type="caution">
    <text evidence="1">The sequence shown here is derived from an EMBL/GenBank/DDBJ whole genome shotgun (WGS) entry which is preliminary data.</text>
</comment>
<dbReference type="Gene3D" id="2.60.120.200">
    <property type="match status" value="1"/>
</dbReference>
<protein>
    <submittedName>
        <fullName evidence="1">Uncharacterized protein</fullName>
    </submittedName>
</protein>
<accession>A0AAV4NY44</accession>
<dbReference type="AlphaFoldDB" id="A0AAV4NY44"/>
<evidence type="ECO:0000313" key="1">
    <source>
        <dbReference type="EMBL" id="GIX89329.1"/>
    </source>
</evidence>
<dbReference type="SUPFAM" id="SSF49899">
    <property type="entry name" value="Concanavalin A-like lectins/glucanases"/>
    <property type="match status" value="1"/>
</dbReference>
<proteinExistence type="predicted"/>
<gene>
    <name evidence="1" type="primary">AVEN_95394_2</name>
    <name evidence="1" type="ORF">CEXT_804411</name>
</gene>
<organism evidence="1 2">
    <name type="scientific">Caerostris extrusa</name>
    <name type="common">Bark spider</name>
    <name type="synonym">Caerostris bankana</name>
    <dbReference type="NCBI Taxonomy" id="172846"/>
    <lineage>
        <taxon>Eukaryota</taxon>
        <taxon>Metazoa</taxon>
        <taxon>Ecdysozoa</taxon>
        <taxon>Arthropoda</taxon>
        <taxon>Chelicerata</taxon>
        <taxon>Arachnida</taxon>
        <taxon>Araneae</taxon>
        <taxon>Araneomorphae</taxon>
        <taxon>Entelegynae</taxon>
        <taxon>Araneoidea</taxon>
        <taxon>Araneidae</taxon>
        <taxon>Caerostris</taxon>
    </lineage>
</organism>
<keyword evidence="2" id="KW-1185">Reference proteome</keyword>
<dbReference type="EMBL" id="BPLR01021416">
    <property type="protein sequence ID" value="GIX89329.1"/>
    <property type="molecule type" value="Genomic_DNA"/>
</dbReference>